<proteinExistence type="predicted"/>
<evidence type="ECO:0000313" key="2">
    <source>
        <dbReference type="EMBL" id="CAG9168138.1"/>
    </source>
</evidence>
<dbReference type="EMBL" id="CAJZAF010000005">
    <property type="protein sequence ID" value="CAG9168138.1"/>
    <property type="molecule type" value="Genomic_DNA"/>
</dbReference>
<gene>
    <name evidence="2" type="ORF">LMG23994_01318</name>
</gene>
<keyword evidence="3" id="KW-1185">Reference proteome</keyword>
<accession>A0ABM8WL90</accession>
<feature type="region of interest" description="Disordered" evidence="1">
    <location>
        <begin position="177"/>
        <end position="196"/>
    </location>
</feature>
<protein>
    <submittedName>
        <fullName evidence="2">Uncharacterized protein</fullName>
    </submittedName>
</protein>
<organism evidence="2 3">
    <name type="scientific">Cupriavidus pinatubonensis</name>
    <dbReference type="NCBI Taxonomy" id="248026"/>
    <lineage>
        <taxon>Bacteria</taxon>
        <taxon>Pseudomonadati</taxon>
        <taxon>Pseudomonadota</taxon>
        <taxon>Betaproteobacteria</taxon>
        <taxon>Burkholderiales</taxon>
        <taxon>Burkholderiaceae</taxon>
        <taxon>Cupriavidus</taxon>
    </lineage>
</organism>
<evidence type="ECO:0000313" key="3">
    <source>
        <dbReference type="Proteomes" id="UP000701702"/>
    </source>
</evidence>
<reference evidence="2 3" key="1">
    <citation type="submission" date="2021-08" db="EMBL/GenBank/DDBJ databases">
        <authorList>
            <person name="Peeters C."/>
        </authorList>
    </citation>
    <scope>NUCLEOTIDE SEQUENCE [LARGE SCALE GENOMIC DNA]</scope>
    <source>
        <strain evidence="2 3">LMG 23994</strain>
    </source>
</reference>
<sequence length="196" mass="21802">MEVKGITYEEHPNYPGVRTFRCEPLRANLMAEACATNVRQRRHIQCSKCKIGELHAGRCTPPAERVGSKGISYLGIAPERCVRCGTAAYRLICKRTLCASCFNRQRELRIGANAKGMRPKKAAEQLHRAVCLVDLHGDARLLELEYCSGECEAKQVIKRWWPGGRLADYEVQPAKIGAPPRPAKPAIPPQALVANR</sequence>
<dbReference type="Proteomes" id="UP000701702">
    <property type="component" value="Unassembled WGS sequence"/>
</dbReference>
<name>A0ABM8WL90_9BURK</name>
<evidence type="ECO:0000256" key="1">
    <source>
        <dbReference type="SAM" id="MobiDB-lite"/>
    </source>
</evidence>
<feature type="compositionally biased region" description="Pro residues" evidence="1">
    <location>
        <begin position="179"/>
        <end position="188"/>
    </location>
</feature>
<comment type="caution">
    <text evidence="2">The sequence shown here is derived from an EMBL/GenBank/DDBJ whole genome shotgun (WGS) entry which is preliminary data.</text>
</comment>